<dbReference type="RefSeq" id="WP_158917945.1">
    <property type="nucleotide sequence ID" value="NZ_CP047020.1"/>
</dbReference>
<dbReference type="AlphaFoldDB" id="A0A6I6MQT6"/>
<accession>A0A6I6MQT6</accession>
<dbReference type="SUPFAM" id="SSF55729">
    <property type="entry name" value="Acyl-CoA N-acyltransferases (Nat)"/>
    <property type="match status" value="1"/>
</dbReference>
<evidence type="ECO:0000313" key="2">
    <source>
        <dbReference type="EMBL" id="QHA02693.1"/>
    </source>
</evidence>
<dbReference type="Proteomes" id="UP000436138">
    <property type="component" value="Chromosome"/>
</dbReference>
<dbReference type="InterPro" id="IPR000182">
    <property type="entry name" value="GNAT_dom"/>
</dbReference>
<dbReference type="PROSITE" id="PS51186">
    <property type="entry name" value="GNAT"/>
    <property type="match status" value="1"/>
</dbReference>
<name>A0A6I6MQT6_9ACTN</name>
<dbReference type="InterPro" id="IPR016181">
    <property type="entry name" value="Acyl_CoA_acyltransferase"/>
</dbReference>
<dbReference type="Gene3D" id="3.40.630.30">
    <property type="match status" value="1"/>
</dbReference>
<proteinExistence type="predicted"/>
<sequence>MTITCAWRGDFDDAALEALHADGFGHPAGPGGRRARLERHSLGRVRARQDGALVGFVNVARDGAGHAFVLDTVVARGHRGLGIGAGLVAAAAQGARAARCTWLHVDFEDHLGPFYLDACGFRRTAAGLLAL</sequence>
<feature type="domain" description="N-acetyltransferase" evidence="1">
    <location>
        <begin position="1"/>
        <end position="131"/>
    </location>
</feature>
<dbReference type="Pfam" id="PF00583">
    <property type="entry name" value="Acetyltransf_1"/>
    <property type="match status" value="1"/>
</dbReference>
<organism evidence="2 3">
    <name type="scientific">Streptomyces broussonetiae</name>
    <dbReference type="NCBI Taxonomy" id="2686304"/>
    <lineage>
        <taxon>Bacteria</taxon>
        <taxon>Bacillati</taxon>
        <taxon>Actinomycetota</taxon>
        <taxon>Actinomycetes</taxon>
        <taxon>Kitasatosporales</taxon>
        <taxon>Streptomycetaceae</taxon>
        <taxon>Streptomyces</taxon>
    </lineage>
</organism>
<dbReference type="GO" id="GO:0016747">
    <property type="term" value="F:acyltransferase activity, transferring groups other than amino-acyl groups"/>
    <property type="evidence" value="ECO:0007669"/>
    <property type="project" value="InterPro"/>
</dbReference>
<protein>
    <submittedName>
        <fullName evidence="2">GNAT family N-acetyltransferase</fullName>
    </submittedName>
</protein>
<evidence type="ECO:0000313" key="3">
    <source>
        <dbReference type="Proteomes" id="UP000436138"/>
    </source>
</evidence>
<keyword evidence="2" id="KW-0808">Transferase</keyword>
<dbReference type="KEGG" id="sbro:GQF42_04800"/>
<keyword evidence="3" id="KW-1185">Reference proteome</keyword>
<evidence type="ECO:0000259" key="1">
    <source>
        <dbReference type="PROSITE" id="PS51186"/>
    </source>
</evidence>
<dbReference type="EMBL" id="CP047020">
    <property type="protein sequence ID" value="QHA02693.1"/>
    <property type="molecule type" value="Genomic_DNA"/>
</dbReference>
<gene>
    <name evidence="2" type="ORF">GQF42_04800</name>
</gene>
<reference evidence="2 3" key="1">
    <citation type="submission" date="2019-12" db="EMBL/GenBank/DDBJ databases">
        <title>Streptomyces sp. strain T44 isolated from rhizosphere soil of Broussonetia papyrifera.</title>
        <authorList>
            <person name="Mo P."/>
        </authorList>
    </citation>
    <scope>NUCLEOTIDE SEQUENCE [LARGE SCALE GENOMIC DNA]</scope>
    <source>
        <strain evidence="2 3">T44</strain>
    </source>
</reference>